<dbReference type="Gene3D" id="1.25.40.20">
    <property type="entry name" value="Ankyrin repeat-containing domain"/>
    <property type="match status" value="2"/>
</dbReference>
<dbReference type="InterPro" id="IPR052420">
    <property type="entry name" value="Espin/Espin-like"/>
</dbReference>
<protein>
    <recommendedName>
        <fullName evidence="14">Serine/threonine-protein kinase DDB_G0282963</fullName>
    </recommendedName>
</protein>
<evidence type="ECO:0000256" key="6">
    <source>
        <dbReference type="ARBA" id="ARBA00022740"/>
    </source>
</evidence>
<feature type="compositionally biased region" description="Pro residues" evidence="11">
    <location>
        <begin position="389"/>
        <end position="398"/>
    </location>
</feature>
<evidence type="ECO:0000256" key="8">
    <source>
        <dbReference type="ARBA" id="ARBA00023043"/>
    </source>
</evidence>
<evidence type="ECO:0000256" key="1">
    <source>
        <dbReference type="ARBA" id="ARBA00004175"/>
    </source>
</evidence>
<dbReference type="EMBL" id="NJHN03000029">
    <property type="protein sequence ID" value="KAH9424452.1"/>
    <property type="molecule type" value="Genomic_DNA"/>
</dbReference>
<dbReference type="InterPro" id="IPR036770">
    <property type="entry name" value="Ankyrin_rpt-contain_sf"/>
</dbReference>
<dbReference type="PANTHER" id="PTHR24153">
    <property type="entry name" value="ESPIN"/>
    <property type="match status" value="1"/>
</dbReference>
<dbReference type="Pfam" id="PF00023">
    <property type="entry name" value="Ank"/>
    <property type="match status" value="1"/>
</dbReference>
<feature type="repeat" description="ANK" evidence="10">
    <location>
        <begin position="188"/>
        <end position="215"/>
    </location>
</feature>
<keyword evidence="4" id="KW-1052">Target cell membrane</keyword>
<dbReference type="PROSITE" id="PS50088">
    <property type="entry name" value="ANK_REPEAT"/>
    <property type="match status" value="3"/>
</dbReference>
<dbReference type="SMART" id="SM00248">
    <property type="entry name" value="ANK"/>
    <property type="match status" value="7"/>
</dbReference>
<evidence type="ECO:0000313" key="12">
    <source>
        <dbReference type="EMBL" id="KAH9424452.1"/>
    </source>
</evidence>
<keyword evidence="9" id="KW-0472">Membrane</keyword>
<keyword evidence="3" id="KW-0268">Exocytosis</keyword>
<feature type="repeat" description="ANK" evidence="10">
    <location>
        <begin position="120"/>
        <end position="144"/>
    </location>
</feature>
<keyword evidence="8 10" id="KW-0040">ANK repeat</keyword>
<keyword evidence="9" id="KW-1053">Target membrane</keyword>
<evidence type="ECO:0000256" key="11">
    <source>
        <dbReference type="SAM" id="MobiDB-lite"/>
    </source>
</evidence>
<reference evidence="12 13" key="2">
    <citation type="journal article" date="2022" name="Mol. Biol. Evol.">
        <title>Comparative Genomics Reveals Insights into the Divergent Evolution of Astigmatic Mites and Household Pest Adaptations.</title>
        <authorList>
            <person name="Xiong Q."/>
            <person name="Wan A.T."/>
            <person name="Liu X."/>
            <person name="Fung C.S."/>
            <person name="Xiao X."/>
            <person name="Malainual N."/>
            <person name="Hou J."/>
            <person name="Wang L."/>
            <person name="Wang M."/>
            <person name="Yang K.Y."/>
            <person name="Cui Y."/>
            <person name="Leung E.L."/>
            <person name="Nong W."/>
            <person name="Shin S.K."/>
            <person name="Au S.W."/>
            <person name="Jeong K.Y."/>
            <person name="Chew F.T."/>
            <person name="Hui J.H."/>
            <person name="Leung T.F."/>
            <person name="Tungtrongchitr A."/>
            <person name="Zhong N."/>
            <person name="Liu Z."/>
            <person name="Tsui S.K."/>
        </authorList>
    </citation>
    <scope>NUCLEOTIDE SEQUENCE [LARGE SCALE GENOMIC DNA]</scope>
    <source>
        <strain evidence="12">Derp</strain>
    </source>
</reference>
<evidence type="ECO:0000313" key="13">
    <source>
        <dbReference type="Proteomes" id="UP000887458"/>
    </source>
</evidence>
<evidence type="ECO:0008006" key="14">
    <source>
        <dbReference type="Google" id="ProtNLM"/>
    </source>
</evidence>
<evidence type="ECO:0000256" key="4">
    <source>
        <dbReference type="ARBA" id="ARBA00022537"/>
    </source>
</evidence>
<keyword evidence="6" id="KW-1009">Hearing</keyword>
<evidence type="ECO:0000256" key="10">
    <source>
        <dbReference type="PROSITE-ProRule" id="PRU00023"/>
    </source>
</evidence>
<evidence type="ECO:0000256" key="5">
    <source>
        <dbReference type="ARBA" id="ARBA00022737"/>
    </source>
</evidence>
<keyword evidence="5" id="KW-0677">Repeat</keyword>
<dbReference type="PROSITE" id="PS50297">
    <property type="entry name" value="ANK_REP_REGION"/>
    <property type="match status" value="3"/>
</dbReference>
<evidence type="ECO:0000256" key="2">
    <source>
        <dbReference type="ARBA" id="ARBA00004645"/>
    </source>
</evidence>
<name>A0ABQ8JPY7_DERPT</name>
<dbReference type="Proteomes" id="UP000887458">
    <property type="component" value="Unassembled WGS sequence"/>
</dbReference>
<evidence type="ECO:0000256" key="7">
    <source>
        <dbReference type="ARBA" id="ARBA00023028"/>
    </source>
</evidence>
<feature type="compositionally biased region" description="Low complexity" evidence="11">
    <location>
        <begin position="700"/>
        <end position="731"/>
    </location>
</feature>
<keyword evidence="7" id="KW-0528">Neurotoxin</keyword>
<dbReference type="SUPFAM" id="SSF48403">
    <property type="entry name" value="Ankyrin repeat"/>
    <property type="match status" value="1"/>
</dbReference>
<gene>
    <name evidence="12" type="ORF">DERP_004637</name>
</gene>
<proteinExistence type="predicted"/>
<evidence type="ECO:0000256" key="9">
    <source>
        <dbReference type="ARBA" id="ARBA00023298"/>
    </source>
</evidence>
<keyword evidence="7" id="KW-0638">Presynaptic neurotoxin</keyword>
<feature type="region of interest" description="Disordered" evidence="11">
    <location>
        <begin position="687"/>
        <end position="731"/>
    </location>
</feature>
<accession>A0ABQ8JPY7</accession>
<keyword evidence="13" id="KW-1185">Reference proteome</keyword>
<feature type="compositionally biased region" description="Acidic residues" evidence="11">
    <location>
        <begin position="345"/>
        <end position="354"/>
    </location>
</feature>
<dbReference type="Pfam" id="PF12796">
    <property type="entry name" value="Ank_2"/>
    <property type="match status" value="2"/>
</dbReference>
<organism evidence="12 13">
    <name type="scientific">Dermatophagoides pteronyssinus</name>
    <name type="common">European house dust mite</name>
    <dbReference type="NCBI Taxonomy" id="6956"/>
    <lineage>
        <taxon>Eukaryota</taxon>
        <taxon>Metazoa</taxon>
        <taxon>Ecdysozoa</taxon>
        <taxon>Arthropoda</taxon>
        <taxon>Chelicerata</taxon>
        <taxon>Arachnida</taxon>
        <taxon>Acari</taxon>
        <taxon>Acariformes</taxon>
        <taxon>Sarcoptiformes</taxon>
        <taxon>Astigmata</taxon>
        <taxon>Psoroptidia</taxon>
        <taxon>Analgoidea</taxon>
        <taxon>Pyroglyphidae</taxon>
        <taxon>Dermatophagoidinae</taxon>
        <taxon>Dermatophagoides</taxon>
    </lineage>
</organism>
<evidence type="ECO:0000256" key="3">
    <source>
        <dbReference type="ARBA" id="ARBA00022483"/>
    </source>
</evidence>
<reference evidence="12 13" key="1">
    <citation type="journal article" date="2018" name="J. Allergy Clin. Immunol.">
        <title>High-quality assembly of Dermatophagoides pteronyssinus genome and transcriptome reveals a wide range of novel allergens.</title>
        <authorList>
            <person name="Liu X.Y."/>
            <person name="Yang K.Y."/>
            <person name="Wang M.Q."/>
            <person name="Kwok J.S."/>
            <person name="Zeng X."/>
            <person name="Yang Z."/>
            <person name="Xiao X.J."/>
            <person name="Lau C.P."/>
            <person name="Li Y."/>
            <person name="Huang Z.M."/>
            <person name="Ba J.G."/>
            <person name="Yim A.K."/>
            <person name="Ouyang C.Y."/>
            <person name="Ngai S.M."/>
            <person name="Chan T.F."/>
            <person name="Leung E.L."/>
            <person name="Liu L."/>
            <person name="Liu Z.G."/>
            <person name="Tsui S.K."/>
        </authorList>
    </citation>
    <scope>NUCLEOTIDE SEQUENCE [LARGE SCALE GENOMIC DNA]</scope>
    <source>
        <strain evidence="12">Derp</strain>
    </source>
</reference>
<sequence length="747" mass="83884">MNLKSMKNVLENSHHIEEEFLANLIHYATRNGDIKILNFLIIKCGINPLLRSNDLNGYLPTHEAASLGNVETLEWLLKMTNLSLMDPLHYASAKGCLECVKLLIQSSDQKDLSANAQMENNVTPVYLAAQEGHLSVLKYLIQIGGGSLLIPAKDGMLPLHASSQMGQFDCIKWMIEEQKIDPNIRDNDGATAIHFAASRGHFNIIKYLLENNARLIYDKYGKSPLNDAAENEHVECLKLLISYGCKLNPIATTTTLPSSSSSTISTTMTCPCNNSNDQTTGIIRSSSCSTFNESSSSSSTLNNQQQTFIKLSAEIHSGNISPVSTDVCCSTTSSSSSTDEGIYQEVDDDDDQTINEEMIIIKNNNDKESGKYQTIKSEKISSSSSSSIPIPPPPPPPDFMNLSSSLATKLPKENQQQQQTRYIKNTNNGSNGRKTLIGKQQPLFIPPQFNGPPTNNSNIKPSEYLKRMATKSLSSSCSSNSSSSNSNKYGYINDVGFFTNNNNNNNNNSNMQRSSSENHLLANINRNKYDFINRDCIDSSDDRIESESDQCKNDLIEELKMAKNLDGIKKVKQSHRNYNEMALLAQNFTVDEFLKTIPEKDPKGNEIPQWKRYMLAKKSAEKAKKDAEDLIRKEFEEKLSRQIPEWKKQLLKKDNDLSNQSMNINQNQLQQNNGNNYIRINSKVQLNNNNNDHHQHLSRQHSQQQQTTGQSNNRNNQLQSSSSSTTNNDNNLNIFNFRLRKTNSIYW</sequence>
<keyword evidence="7" id="KW-0800">Toxin</keyword>
<feature type="repeat" description="ANK" evidence="10">
    <location>
        <begin position="220"/>
        <end position="252"/>
    </location>
</feature>
<comment type="subcellular location">
    <subcellularLocation>
        <location evidence="2">Cell projection</location>
        <location evidence="2">Stereocilium</location>
    </subcellularLocation>
    <subcellularLocation>
        <location evidence="1">Target cell membrane</location>
    </subcellularLocation>
</comment>
<dbReference type="PANTHER" id="PTHR24153:SF8">
    <property type="entry name" value="FORKED, ISOFORM F"/>
    <property type="match status" value="1"/>
</dbReference>
<comment type="caution">
    <text evidence="12">The sequence shown here is derived from an EMBL/GenBank/DDBJ whole genome shotgun (WGS) entry which is preliminary data.</text>
</comment>
<dbReference type="InterPro" id="IPR002110">
    <property type="entry name" value="Ankyrin_rpt"/>
</dbReference>
<feature type="region of interest" description="Disordered" evidence="11">
    <location>
        <begin position="331"/>
        <end position="401"/>
    </location>
</feature>